<evidence type="ECO:0000256" key="2">
    <source>
        <dbReference type="SAM" id="Phobius"/>
    </source>
</evidence>
<organism evidence="3 4">
    <name type="scientific">Massarina eburnea CBS 473.64</name>
    <dbReference type="NCBI Taxonomy" id="1395130"/>
    <lineage>
        <taxon>Eukaryota</taxon>
        <taxon>Fungi</taxon>
        <taxon>Dikarya</taxon>
        <taxon>Ascomycota</taxon>
        <taxon>Pezizomycotina</taxon>
        <taxon>Dothideomycetes</taxon>
        <taxon>Pleosporomycetidae</taxon>
        <taxon>Pleosporales</taxon>
        <taxon>Massarineae</taxon>
        <taxon>Massarinaceae</taxon>
        <taxon>Massarina</taxon>
    </lineage>
</organism>
<feature type="compositionally biased region" description="Polar residues" evidence="1">
    <location>
        <begin position="568"/>
        <end position="580"/>
    </location>
</feature>
<feature type="transmembrane region" description="Helical" evidence="2">
    <location>
        <begin position="327"/>
        <end position="346"/>
    </location>
</feature>
<accession>A0A6A6SC55</accession>
<feature type="transmembrane region" description="Helical" evidence="2">
    <location>
        <begin position="388"/>
        <end position="408"/>
    </location>
</feature>
<evidence type="ECO:0000313" key="3">
    <source>
        <dbReference type="EMBL" id="KAF2643744.1"/>
    </source>
</evidence>
<name>A0A6A6SC55_9PLEO</name>
<protein>
    <submittedName>
        <fullName evidence="3">Uncharacterized protein</fullName>
    </submittedName>
</protein>
<dbReference type="EMBL" id="MU006779">
    <property type="protein sequence ID" value="KAF2643744.1"/>
    <property type="molecule type" value="Genomic_DNA"/>
</dbReference>
<feature type="compositionally biased region" description="Low complexity" evidence="1">
    <location>
        <begin position="479"/>
        <end position="488"/>
    </location>
</feature>
<feature type="region of interest" description="Disordered" evidence="1">
    <location>
        <begin position="527"/>
        <end position="580"/>
    </location>
</feature>
<keyword evidence="4" id="KW-1185">Reference proteome</keyword>
<dbReference type="Proteomes" id="UP000799753">
    <property type="component" value="Unassembled WGS sequence"/>
</dbReference>
<feature type="region of interest" description="Disordered" evidence="1">
    <location>
        <begin position="462"/>
        <end position="495"/>
    </location>
</feature>
<gene>
    <name evidence="3" type="ORF">P280DRAFT_546648</name>
</gene>
<keyword evidence="2" id="KW-0812">Transmembrane</keyword>
<keyword evidence="2" id="KW-1133">Transmembrane helix</keyword>
<proteinExistence type="predicted"/>
<feature type="transmembrane region" description="Helical" evidence="2">
    <location>
        <begin position="76"/>
        <end position="98"/>
    </location>
</feature>
<reference evidence="3" key="1">
    <citation type="journal article" date="2020" name="Stud. Mycol.">
        <title>101 Dothideomycetes genomes: a test case for predicting lifestyles and emergence of pathogens.</title>
        <authorList>
            <person name="Haridas S."/>
            <person name="Albert R."/>
            <person name="Binder M."/>
            <person name="Bloem J."/>
            <person name="Labutti K."/>
            <person name="Salamov A."/>
            <person name="Andreopoulos B."/>
            <person name="Baker S."/>
            <person name="Barry K."/>
            <person name="Bills G."/>
            <person name="Bluhm B."/>
            <person name="Cannon C."/>
            <person name="Castanera R."/>
            <person name="Culley D."/>
            <person name="Daum C."/>
            <person name="Ezra D."/>
            <person name="Gonzalez J."/>
            <person name="Henrissat B."/>
            <person name="Kuo A."/>
            <person name="Liang C."/>
            <person name="Lipzen A."/>
            <person name="Lutzoni F."/>
            <person name="Magnuson J."/>
            <person name="Mondo S."/>
            <person name="Nolan M."/>
            <person name="Ohm R."/>
            <person name="Pangilinan J."/>
            <person name="Park H.-J."/>
            <person name="Ramirez L."/>
            <person name="Alfaro M."/>
            <person name="Sun H."/>
            <person name="Tritt A."/>
            <person name="Yoshinaga Y."/>
            <person name="Zwiers L.-H."/>
            <person name="Turgeon B."/>
            <person name="Goodwin S."/>
            <person name="Spatafora J."/>
            <person name="Crous P."/>
            <person name="Grigoriev I."/>
        </authorList>
    </citation>
    <scope>NUCLEOTIDE SEQUENCE</scope>
    <source>
        <strain evidence="3">CBS 473.64</strain>
    </source>
</reference>
<keyword evidence="2" id="KW-0472">Membrane</keyword>
<sequence length="580" mass="65081">MMSSAETPPPSENVPLNIPSRRYTPRELTLLQTYPCGERKAEEIKKALKAMLEPMTEQEPVKQTYKSKTSQARKPILVIIACITFLLIGLPIMQLGLYGVHGAFTTRYEAETARYQALKDDHIKDQFVHGRLRSLLSMSLDRRYFETHEECLSRAINFADAHYQDVVPYQGYANILNSTVDWAEDNCGKLMFSPQIYRSRSELLFHNVVTRFEDAYRWVKDTGNNAFAWVVKLVVPKGDGGEKTIASAEHAHAPANNVRINGIDIASLRLPPDFEFDCSGPVTRLRYNAPTDSSTDRATKEKVEAARESVSCIRSFDRVLTESVDRIMYLQLALVTIQALFIIFAMPELFDRECPAATHTVKGVFVRTSQYAAVHSPLCTYQRRSIRLFGLQFLLVVSTMVPCILGHCGDFADWLNVPMVIIGFGMLVTFFIRHGDNSQENVGSFLGAFKDLYIIVRSKQPRKVPGCGSSLPFPKRRASTASSMSSRRPITPKTTLQEDIAQALQDLRRETIDEKLIQEAADQVDSFDDDHLIETDSDTDSDATSSSTGSSLDDNGKGDMEFIDMNFENGSDWSVVSEGN</sequence>
<feature type="compositionally biased region" description="Low complexity" evidence="1">
    <location>
        <begin position="542"/>
        <end position="553"/>
    </location>
</feature>
<evidence type="ECO:0000256" key="1">
    <source>
        <dbReference type="SAM" id="MobiDB-lite"/>
    </source>
</evidence>
<dbReference type="OrthoDB" id="3801569at2759"/>
<evidence type="ECO:0000313" key="4">
    <source>
        <dbReference type="Proteomes" id="UP000799753"/>
    </source>
</evidence>
<feature type="transmembrane region" description="Helical" evidence="2">
    <location>
        <begin position="414"/>
        <end position="432"/>
    </location>
</feature>
<dbReference type="AlphaFoldDB" id="A0A6A6SC55"/>